<evidence type="ECO:0000313" key="9">
    <source>
        <dbReference type="EMBL" id="PFG39072.1"/>
    </source>
</evidence>
<comment type="subcellular location">
    <subcellularLocation>
        <location evidence="1 8">Cell membrane</location>
        <topology evidence="1 8">Multi-pass membrane protein</topology>
    </subcellularLocation>
</comment>
<keyword evidence="10" id="KW-1185">Reference proteome</keyword>
<feature type="transmembrane region" description="Helical" evidence="8">
    <location>
        <begin position="197"/>
        <end position="216"/>
    </location>
</feature>
<accession>A0A2A9ELC9</accession>
<proteinExistence type="inferred from homology"/>
<comment type="similarity">
    <text evidence="2 8">Belongs to the 4-toluene sulfonate uptake permease (TSUP) (TC 2.A.102) family.</text>
</comment>
<dbReference type="OrthoDB" id="3872971at2"/>
<dbReference type="InterPro" id="IPR052017">
    <property type="entry name" value="TSUP"/>
</dbReference>
<dbReference type="RefSeq" id="WP_098483237.1">
    <property type="nucleotide sequence ID" value="NZ_PDJI01000004.1"/>
</dbReference>
<dbReference type="PANTHER" id="PTHR30269">
    <property type="entry name" value="TRANSMEMBRANE PROTEIN YFCA"/>
    <property type="match status" value="1"/>
</dbReference>
<reference evidence="9 10" key="1">
    <citation type="submission" date="2017-10" db="EMBL/GenBank/DDBJ databases">
        <title>Sequencing the genomes of 1000 actinobacteria strains.</title>
        <authorList>
            <person name="Klenk H.-P."/>
        </authorList>
    </citation>
    <scope>NUCLEOTIDE SEQUENCE [LARGE SCALE GENOMIC DNA]</scope>
    <source>
        <strain evidence="9 10">DSM 21838</strain>
    </source>
</reference>
<dbReference type="AlphaFoldDB" id="A0A2A9ELC9"/>
<keyword evidence="4 8" id="KW-1003">Cell membrane</keyword>
<evidence type="ECO:0000256" key="3">
    <source>
        <dbReference type="ARBA" id="ARBA00022448"/>
    </source>
</evidence>
<evidence type="ECO:0000256" key="8">
    <source>
        <dbReference type="RuleBase" id="RU363041"/>
    </source>
</evidence>
<name>A0A2A9ELC9_9MICO</name>
<evidence type="ECO:0000256" key="4">
    <source>
        <dbReference type="ARBA" id="ARBA00022475"/>
    </source>
</evidence>
<protein>
    <recommendedName>
        <fullName evidence="8">Probable membrane transporter protein</fullName>
    </recommendedName>
</protein>
<feature type="transmembrane region" description="Helical" evidence="8">
    <location>
        <begin position="30"/>
        <end position="60"/>
    </location>
</feature>
<dbReference type="Pfam" id="PF01925">
    <property type="entry name" value="TauE"/>
    <property type="match status" value="1"/>
</dbReference>
<feature type="transmembrane region" description="Helical" evidence="8">
    <location>
        <begin position="228"/>
        <end position="246"/>
    </location>
</feature>
<evidence type="ECO:0000256" key="7">
    <source>
        <dbReference type="ARBA" id="ARBA00023136"/>
    </source>
</evidence>
<dbReference type="EMBL" id="PDJI01000004">
    <property type="protein sequence ID" value="PFG39072.1"/>
    <property type="molecule type" value="Genomic_DNA"/>
</dbReference>
<dbReference type="Proteomes" id="UP000222106">
    <property type="component" value="Unassembled WGS sequence"/>
</dbReference>
<feature type="transmembrane region" description="Helical" evidence="8">
    <location>
        <begin position="72"/>
        <end position="90"/>
    </location>
</feature>
<gene>
    <name evidence="9" type="ORF">ATJ97_1567</name>
</gene>
<feature type="transmembrane region" description="Helical" evidence="8">
    <location>
        <begin position="96"/>
        <end position="116"/>
    </location>
</feature>
<sequence>MNAGLLALVLAAVILGCVLQRTSGMGTGLVVAPALALAIGPVTGVMLTNATTIMSALLLTLAARAEIDWRRYAVVAPVVVLGAVPAALLVREADTGVLEVIIGVVVLTGLGGAVLWRGMPVVGGRVPGLAAGVVGGFLNTAVGVAAPAMLIYARATGWEQRPFAATLQPIFLTMGTVSLVTKLGVGAAGPAGPPDGWLVAAVACAVPVGVLLGGRVARRVSAGAARRLAVVVVSVGAMGTLVRGVARLVTTT</sequence>
<dbReference type="PANTHER" id="PTHR30269:SF37">
    <property type="entry name" value="MEMBRANE TRANSPORTER PROTEIN"/>
    <property type="match status" value="1"/>
</dbReference>
<keyword evidence="7 8" id="KW-0472">Membrane</keyword>
<feature type="transmembrane region" description="Helical" evidence="8">
    <location>
        <begin position="128"/>
        <end position="153"/>
    </location>
</feature>
<evidence type="ECO:0000313" key="10">
    <source>
        <dbReference type="Proteomes" id="UP000222106"/>
    </source>
</evidence>
<evidence type="ECO:0000256" key="2">
    <source>
        <dbReference type="ARBA" id="ARBA00009142"/>
    </source>
</evidence>
<evidence type="ECO:0000256" key="5">
    <source>
        <dbReference type="ARBA" id="ARBA00022692"/>
    </source>
</evidence>
<keyword evidence="6 8" id="KW-1133">Transmembrane helix</keyword>
<organism evidence="9 10">
    <name type="scientific">Georgenia soli</name>
    <dbReference type="NCBI Taxonomy" id="638953"/>
    <lineage>
        <taxon>Bacteria</taxon>
        <taxon>Bacillati</taxon>
        <taxon>Actinomycetota</taxon>
        <taxon>Actinomycetes</taxon>
        <taxon>Micrococcales</taxon>
        <taxon>Bogoriellaceae</taxon>
        <taxon>Georgenia</taxon>
    </lineage>
</organism>
<comment type="caution">
    <text evidence="9">The sequence shown here is derived from an EMBL/GenBank/DDBJ whole genome shotgun (WGS) entry which is preliminary data.</text>
</comment>
<evidence type="ECO:0000256" key="6">
    <source>
        <dbReference type="ARBA" id="ARBA00022989"/>
    </source>
</evidence>
<keyword evidence="3" id="KW-0813">Transport</keyword>
<evidence type="ECO:0000256" key="1">
    <source>
        <dbReference type="ARBA" id="ARBA00004651"/>
    </source>
</evidence>
<keyword evidence="5 8" id="KW-0812">Transmembrane</keyword>
<dbReference type="GO" id="GO:0005886">
    <property type="term" value="C:plasma membrane"/>
    <property type="evidence" value="ECO:0007669"/>
    <property type="project" value="UniProtKB-SubCell"/>
</dbReference>
<dbReference type="InterPro" id="IPR002781">
    <property type="entry name" value="TM_pro_TauE-like"/>
</dbReference>